<feature type="region of interest" description="Disordered" evidence="2">
    <location>
        <begin position="514"/>
        <end position="573"/>
    </location>
</feature>
<evidence type="ECO:0000256" key="3">
    <source>
        <dbReference type="SAM" id="Phobius"/>
    </source>
</evidence>
<feature type="repeat" description="TPR" evidence="1">
    <location>
        <begin position="468"/>
        <end position="501"/>
    </location>
</feature>
<sequence>MDISFEHPRAFWALFFLVPVWFLSAVRFFKFFKLFSISHAVPKAEPLNTAHALRRFKSARITSVLTVSLVWIFLVLAYAGISWGTASVPVQKSGNAVSLVFDISYSMLADDAPEGLTRLKAAIRYAEKLLDRLEGNSFSVVIAKGDGFILIPQTEDIQAVKTAVENLSPEMMTAAGSSLGRGIRAAVRSFPANVPQFKHILVFTDGDETDGLMTPSLTEALKTNIAVTLIGFGSERESEIIAGDGKTVARTALRTAFLKDSVNSAMKKAGIRGSGEQAISARYIDASETGSALKIIRIIEKNVSSSPDLSNSSDKENIFVMETQRVYRRGIFIAFILISIILGVFMRECDLYALKGKLRRAKSAGSGAASNSALLCIFLILSLSSCSQEFEGAKKLMQGTWEWHQQNYRKATVVFFNTIEAAVSKNDEILAQYALYGLASTYMMQEEYDASLLRFEQISPSAADNIRFAASYNTGIIAYRRGDYDGAVRQFREALLIRPSSIESKINLEISLRQQEEKPVESAEQPASAVSQEKEKKSSVADAVFNQVRENEQKKWKNRTFQPQKNGGATVDY</sequence>
<dbReference type="Gene3D" id="1.25.40.10">
    <property type="entry name" value="Tetratricopeptide repeat domain"/>
    <property type="match status" value="1"/>
</dbReference>
<dbReference type="SUPFAM" id="SSF48452">
    <property type="entry name" value="TPR-like"/>
    <property type="match status" value="1"/>
</dbReference>
<keyword evidence="3" id="KW-1133">Transmembrane helix</keyword>
<reference evidence="5" key="1">
    <citation type="submission" date="2020-05" db="EMBL/GenBank/DDBJ databases">
        <authorList>
            <person name="Zeng H."/>
            <person name="Chan Y.K."/>
            <person name="Watt R.M."/>
        </authorList>
    </citation>
    <scope>NUCLEOTIDE SEQUENCE</scope>
    <source>
        <strain evidence="5">ATCC 700773</strain>
    </source>
</reference>
<feature type="domain" description="VWFA" evidence="4">
    <location>
        <begin position="96"/>
        <end position="279"/>
    </location>
</feature>
<protein>
    <submittedName>
        <fullName evidence="5">VWA domain-containing protein</fullName>
    </submittedName>
</protein>
<organism evidence="5 6">
    <name type="scientific">Treponema parvum</name>
    <dbReference type="NCBI Taxonomy" id="138851"/>
    <lineage>
        <taxon>Bacteria</taxon>
        <taxon>Pseudomonadati</taxon>
        <taxon>Spirochaetota</taxon>
        <taxon>Spirochaetia</taxon>
        <taxon>Spirochaetales</taxon>
        <taxon>Treponemataceae</taxon>
        <taxon>Treponema</taxon>
    </lineage>
</organism>
<dbReference type="InterPro" id="IPR019734">
    <property type="entry name" value="TPR_rpt"/>
</dbReference>
<feature type="transmembrane region" description="Helical" evidence="3">
    <location>
        <begin position="367"/>
        <end position="385"/>
    </location>
</feature>
<dbReference type="InterPro" id="IPR036465">
    <property type="entry name" value="vWFA_dom_sf"/>
</dbReference>
<dbReference type="SMART" id="SM00327">
    <property type="entry name" value="VWA"/>
    <property type="match status" value="1"/>
</dbReference>
<dbReference type="Proteomes" id="UP000671995">
    <property type="component" value="Chromosome"/>
</dbReference>
<dbReference type="EMBL" id="CP054257">
    <property type="protein sequence ID" value="QTQ11059.1"/>
    <property type="molecule type" value="Genomic_DNA"/>
</dbReference>
<evidence type="ECO:0000313" key="6">
    <source>
        <dbReference type="Proteomes" id="UP000671995"/>
    </source>
</evidence>
<dbReference type="Gene3D" id="3.40.50.410">
    <property type="entry name" value="von Willebrand factor, type A domain"/>
    <property type="match status" value="1"/>
</dbReference>
<keyword evidence="1" id="KW-0802">TPR repeat</keyword>
<evidence type="ECO:0000313" key="5">
    <source>
        <dbReference type="EMBL" id="QTQ11059.1"/>
    </source>
</evidence>
<dbReference type="PROSITE" id="PS50234">
    <property type="entry name" value="VWFA"/>
    <property type="match status" value="1"/>
</dbReference>
<dbReference type="PROSITE" id="PS50005">
    <property type="entry name" value="TPR"/>
    <property type="match status" value="1"/>
</dbReference>
<dbReference type="SUPFAM" id="SSF53300">
    <property type="entry name" value="vWA-like"/>
    <property type="match status" value="1"/>
</dbReference>
<evidence type="ECO:0000256" key="2">
    <source>
        <dbReference type="SAM" id="MobiDB-lite"/>
    </source>
</evidence>
<evidence type="ECO:0000256" key="1">
    <source>
        <dbReference type="PROSITE-ProRule" id="PRU00339"/>
    </source>
</evidence>
<accession>A0A975EY24</accession>
<keyword evidence="3" id="KW-0812">Transmembrane</keyword>
<evidence type="ECO:0000259" key="4">
    <source>
        <dbReference type="PROSITE" id="PS50234"/>
    </source>
</evidence>
<feature type="transmembrane region" description="Helical" evidence="3">
    <location>
        <begin position="326"/>
        <end position="346"/>
    </location>
</feature>
<dbReference type="RefSeq" id="WP_210117854.1">
    <property type="nucleotide sequence ID" value="NZ_CP054257.1"/>
</dbReference>
<dbReference type="PANTHER" id="PTHR22550">
    <property type="entry name" value="SPORE GERMINATION PROTEIN"/>
    <property type="match status" value="1"/>
</dbReference>
<dbReference type="InterPro" id="IPR011990">
    <property type="entry name" value="TPR-like_helical_dom_sf"/>
</dbReference>
<dbReference type="PANTHER" id="PTHR22550:SF14">
    <property type="entry name" value="VWFA DOMAIN-CONTAINING PROTEIN"/>
    <property type="match status" value="1"/>
</dbReference>
<dbReference type="InterPro" id="IPR050768">
    <property type="entry name" value="UPF0353/GerABKA_families"/>
</dbReference>
<dbReference type="Pfam" id="PF13519">
    <property type="entry name" value="VWA_2"/>
    <property type="match status" value="1"/>
</dbReference>
<keyword evidence="3" id="KW-0472">Membrane</keyword>
<reference evidence="5" key="2">
    <citation type="journal article" date="2021" name="Microbiol. Resour. Announc.">
        <title>Complete Genome Sequences of Three Human Oral Treponema parvum Isolates.</title>
        <authorList>
            <person name="Zeng H."/>
            <person name="Watt R.M."/>
        </authorList>
    </citation>
    <scope>NUCLEOTIDE SEQUENCE</scope>
    <source>
        <strain evidence="5">ATCC 700773</strain>
    </source>
</reference>
<name>A0A975EY24_9SPIR</name>
<dbReference type="InterPro" id="IPR002035">
    <property type="entry name" value="VWF_A"/>
</dbReference>
<feature type="transmembrane region" description="Helical" evidence="3">
    <location>
        <begin position="64"/>
        <end position="83"/>
    </location>
</feature>
<proteinExistence type="predicted"/>
<dbReference type="AlphaFoldDB" id="A0A975EY24"/>
<feature type="transmembrane region" description="Helical" evidence="3">
    <location>
        <begin position="12"/>
        <end position="29"/>
    </location>
</feature>
<gene>
    <name evidence="5" type="ORF">HRI96_01950</name>
</gene>